<keyword evidence="8" id="KW-0472">Membrane</keyword>
<keyword evidence="12" id="KW-1185">Reference proteome</keyword>
<dbReference type="CDD" id="cd06866">
    <property type="entry name" value="PX_SNX8_Mvp1p_like"/>
    <property type="match status" value="1"/>
</dbReference>
<evidence type="ECO:0000313" key="12">
    <source>
        <dbReference type="Proteomes" id="UP000053447"/>
    </source>
</evidence>
<evidence type="ECO:0000256" key="7">
    <source>
        <dbReference type="ARBA" id="ARBA00022927"/>
    </source>
</evidence>
<dbReference type="PROSITE" id="PS50195">
    <property type="entry name" value="PX"/>
    <property type="match status" value="1"/>
</dbReference>
<accession>A0A0W4ZNG0</accession>
<organism evidence="11 12">
    <name type="scientific">Pneumocystis jirovecii (strain RU7)</name>
    <name type="common">Human pneumocystis pneumonia agent</name>
    <dbReference type="NCBI Taxonomy" id="1408657"/>
    <lineage>
        <taxon>Eukaryota</taxon>
        <taxon>Fungi</taxon>
        <taxon>Dikarya</taxon>
        <taxon>Ascomycota</taxon>
        <taxon>Taphrinomycotina</taxon>
        <taxon>Pneumocystomycetes</taxon>
        <taxon>Pneumocystaceae</taxon>
        <taxon>Pneumocystis</taxon>
    </lineage>
</organism>
<evidence type="ECO:0000259" key="10">
    <source>
        <dbReference type="PROSITE" id="PS50195"/>
    </source>
</evidence>
<dbReference type="SMART" id="SM00312">
    <property type="entry name" value="PX"/>
    <property type="match status" value="1"/>
</dbReference>
<evidence type="ECO:0000313" key="11">
    <source>
        <dbReference type="EMBL" id="KTW29928.1"/>
    </source>
</evidence>
<keyword evidence="5" id="KW-0813">Transport</keyword>
<dbReference type="InterPro" id="IPR036871">
    <property type="entry name" value="PX_dom_sf"/>
</dbReference>
<proteinExistence type="inferred from homology"/>
<dbReference type="PANTHER" id="PTHR47554">
    <property type="entry name" value="SORTING NEXIN MVP1"/>
    <property type="match status" value="1"/>
</dbReference>
<dbReference type="PANTHER" id="PTHR47554:SF1">
    <property type="entry name" value="SORTING NEXIN MVP1"/>
    <property type="match status" value="1"/>
</dbReference>
<sequence>MSLLSENDCFVKTIKNFNKRPYLFRKASLEDEVTKNDGMLLSYVQKKKIDQQSKKHLLDDRDVPFVYHEMFDLLNKSNGMTYNTLRKTVESSGLPHHVIERIINIMFLRINEDTLISRHHFYLVFALVGISQNGEYPSIETLEKYKNNLPIPKFQNINNSQLVLSYDKILEINNFLSEFILNSKQILSSSPSLEGTNNIQEHMSVYINNVSGPNAYPLVTSNFWNFNFIIDNVFKDNRERSFLYNIFNILNPKQVLFSVDRINIQLVSKKEGFLLFKHINYILFSVIRNSRVIRRYSDFLWLQECLIKKYPFRQVPLMPPKCFSVNGHYLSVDSAFLERRRRGLSRFINAVVRHPVFRDDPLVIAFLTVPSELSLWKKQFVLTIRDEFEDKVMDDDLGLNFPSSFDEIIVNIRKTINFQIDNYIQLCLIVERLLKYQEGSFIILFSLILINIESATEMMLFSLLINDFISHINQGISVVSKHFLTAQELLEEEAKVLNEEILEDLKCQRDGLIAIKNMFDRKDRLDIDNISFLEKRVDNNLDKLSSLNVKVGMNLLDKEKIEKFIMKDKELIATQKSRRFLVNKCILTEIIYFQISQIYIGKLYKDYAQERIKYTELLAENWRSMEIQIASMPSAFI</sequence>
<dbReference type="VEuPathDB" id="FungiDB:T551_01872"/>
<dbReference type="GO" id="GO:0016020">
    <property type="term" value="C:membrane"/>
    <property type="evidence" value="ECO:0007669"/>
    <property type="project" value="UniProtKB-SubCell"/>
</dbReference>
<dbReference type="InterPro" id="IPR045734">
    <property type="entry name" value="Snx8_BAR_dom"/>
</dbReference>
<dbReference type="Proteomes" id="UP000053447">
    <property type="component" value="Unassembled WGS sequence"/>
</dbReference>
<dbReference type="Pfam" id="PF00787">
    <property type="entry name" value="PX"/>
    <property type="match status" value="1"/>
</dbReference>
<keyword evidence="6" id="KW-0963">Cytoplasm</keyword>
<dbReference type="EMBL" id="LFWA01000008">
    <property type="protein sequence ID" value="KTW29928.1"/>
    <property type="molecule type" value="Genomic_DNA"/>
</dbReference>
<evidence type="ECO:0000256" key="2">
    <source>
        <dbReference type="ARBA" id="ARBA00004496"/>
    </source>
</evidence>
<dbReference type="InterPro" id="IPR028662">
    <property type="entry name" value="SNX8/Mvp1"/>
</dbReference>
<dbReference type="Gene3D" id="3.30.1520.10">
    <property type="entry name" value="Phox-like domain"/>
    <property type="match status" value="1"/>
</dbReference>
<dbReference type="FunFam" id="3.30.1520.10:FF:000042">
    <property type="entry name" value="Sorting nexin mvp1"/>
    <property type="match status" value="1"/>
</dbReference>
<feature type="domain" description="PX" evidence="10">
    <location>
        <begin position="259"/>
        <end position="373"/>
    </location>
</feature>
<comment type="similarity">
    <text evidence="3">Belongs to the sorting nexin family.</text>
</comment>
<dbReference type="InterPro" id="IPR035704">
    <property type="entry name" value="SNX8/Mvp1_PX"/>
</dbReference>
<keyword evidence="7" id="KW-0653">Protein transport</keyword>
<reference evidence="12" key="1">
    <citation type="journal article" date="2016" name="Nat. Commun.">
        <title>Genome analysis of three Pneumocystis species reveals adaptation mechanisms to life exclusively in mammalian hosts.</title>
        <authorList>
            <person name="Ma L."/>
            <person name="Chen Z."/>
            <person name="Huang D.W."/>
            <person name="Kutty G."/>
            <person name="Ishihara M."/>
            <person name="Wang H."/>
            <person name="Abouelleil A."/>
            <person name="Bishop L."/>
            <person name="Davey E."/>
            <person name="Deng R."/>
            <person name="Deng X."/>
            <person name="Fan L."/>
            <person name="Fantoni G."/>
            <person name="Fitzgerald M."/>
            <person name="Gogineni E."/>
            <person name="Goldberg J.M."/>
            <person name="Handley G."/>
            <person name="Hu X."/>
            <person name="Huber C."/>
            <person name="Jiao X."/>
            <person name="Jones K."/>
            <person name="Levin J.Z."/>
            <person name="Liu Y."/>
            <person name="Macdonald P."/>
            <person name="Melnikov A."/>
            <person name="Raley C."/>
            <person name="Sassi M."/>
            <person name="Sherman B.T."/>
            <person name="Song X."/>
            <person name="Sykes S."/>
            <person name="Tran B."/>
            <person name="Walsh L."/>
            <person name="Xia Y."/>
            <person name="Yang J."/>
            <person name="Young S."/>
            <person name="Zeng Q."/>
            <person name="Zheng X."/>
            <person name="Stephens R."/>
            <person name="Nusbaum C."/>
            <person name="Birren B.W."/>
            <person name="Azadi P."/>
            <person name="Lempicki R.A."/>
            <person name="Cuomo C.A."/>
            <person name="Kovacs J.A."/>
        </authorList>
    </citation>
    <scope>NUCLEOTIDE SEQUENCE [LARGE SCALE GENOMIC DNA]</scope>
    <source>
        <strain evidence="12">RU7</strain>
    </source>
</reference>
<evidence type="ECO:0000256" key="9">
    <source>
        <dbReference type="ARBA" id="ARBA00072009"/>
    </source>
</evidence>
<dbReference type="GO" id="GO:0006623">
    <property type="term" value="P:protein targeting to vacuole"/>
    <property type="evidence" value="ECO:0007669"/>
    <property type="project" value="TreeGrafter"/>
</dbReference>
<evidence type="ECO:0000256" key="6">
    <source>
        <dbReference type="ARBA" id="ARBA00022490"/>
    </source>
</evidence>
<name>A0A0W4ZNG0_PNEJ7</name>
<comment type="subcellular location">
    <subcellularLocation>
        <location evidence="2">Cytoplasm</location>
    </subcellularLocation>
    <subcellularLocation>
        <location evidence="1">Membrane</location>
        <topology evidence="1">Peripheral membrane protein</topology>
        <orientation evidence="1">Cytoplasmic side</orientation>
    </subcellularLocation>
</comment>
<dbReference type="OrthoDB" id="10064318at2759"/>
<dbReference type="AlphaFoldDB" id="A0A0W4ZNG0"/>
<evidence type="ECO:0000256" key="3">
    <source>
        <dbReference type="ARBA" id="ARBA00010883"/>
    </source>
</evidence>
<dbReference type="GeneID" id="28940390"/>
<dbReference type="Pfam" id="PF19566">
    <property type="entry name" value="Snx8_BAR_dom"/>
    <property type="match status" value="1"/>
</dbReference>
<dbReference type="GO" id="GO:0005768">
    <property type="term" value="C:endosome"/>
    <property type="evidence" value="ECO:0007669"/>
    <property type="project" value="TreeGrafter"/>
</dbReference>
<evidence type="ECO:0000256" key="8">
    <source>
        <dbReference type="ARBA" id="ARBA00023136"/>
    </source>
</evidence>
<evidence type="ECO:0000256" key="5">
    <source>
        <dbReference type="ARBA" id="ARBA00022448"/>
    </source>
</evidence>
<dbReference type="Gene3D" id="1.10.238.10">
    <property type="entry name" value="EF-hand"/>
    <property type="match status" value="1"/>
</dbReference>
<dbReference type="GO" id="GO:0032266">
    <property type="term" value="F:phosphatidylinositol-3-phosphate binding"/>
    <property type="evidence" value="ECO:0007669"/>
    <property type="project" value="TreeGrafter"/>
</dbReference>
<dbReference type="RefSeq" id="XP_018229489.1">
    <property type="nucleotide sequence ID" value="XM_018374135.1"/>
</dbReference>
<dbReference type="SUPFAM" id="SSF64268">
    <property type="entry name" value="PX domain"/>
    <property type="match status" value="1"/>
</dbReference>
<evidence type="ECO:0000256" key="1">
    <source>
        <dbReference type="ARBA" id="ARBA00004287"/>
    </source>
</evidence>
<evidence type="ECO:0000256" key="4">
    <source>
        <dbReference type="ARBA" id="ARBA00014268"/>
    </source>
</evidence>
<protein>
    <recommendedName>
        <fullName evidence="4">Sorting nexin MVP1</fullName>
    </recommendedName>
    <alternativeName>
        <fullName evidence="9">Sorting nexin mvp1</fullName>
    </alternativeName>
</protein>
<comment type="caution">
    <text evidence="11">The sequence shown here is derived from an EMBL/GenBank/DDBJ whole genome shotgun (WGS) entry which is preliminary data.</text>
</comment>
<dbReference type="GO" id="GO:0042147">
    <property type="term" value="P:retrograde transport, endosome to Golgi"/>
    <property type="evidence" value="ECO:0007669"/>
    <property type="project" value="InterPro"/>
</dbReference>
<dbReference type="STRING" id="1408657.A0A0W4ZNG0"/>
<gene>
    <name evidence="11" type="ORF">T551_01872</name>
</gene>
<dbReference type="GO" id="GO:0005829">
    <property type="term" value="C:cytosol"/>
    <property type="evidence" value="ECO:0007669"/>
    <property type="project" value="GOC"/>
</dbReference>
<dbReference type="InterPro" id="IPR001683">
    <property type="entry name" value="PX_dom"/>
</dbReference>